<dbReference type="InterPro" id="IPR023395">
    <property type="entry name" value="MCP_dom_sf"/>
</dbReference>
<evidence type="ECO:0000256" key="6">
    <source>
        <dbReference type="PROSITE-ProRule" id="PRU00282"/>
    </source>
</evidence>
<evidence type="ECO:0000256" key="2">
    <source>
        <dbReference type="ARBA" id="ARBA00022448"/>
    </source>
</evidence>
<feature type="repeat" description="Solcar" evidence="6">
    <location>
        <begin position="220"/>
        <end position="302"/>
    </location>
</feature>
<evidence type="ECO:0000256" key="3">
    <source>
        <dbReference type="ARBA" id="ARBA00022692"/>
    </source>
</evidence>
<dbReference type="GO" id="GO:0015658">
    <property type="term" value="F:branched-chain amino acid transmembrane transporter activity"/>
    <property type="evidence" value="ECO:0007669"/>
    <property type="project" value="InterPro"/>
</dbReference>
<dbReference type="EMBL" id="VJMH01006393">
    <property type="protein sequence ID" value="KAF0690103.1"/>
    <property type="molecule type" value="Genomic_DNA"/>
</dbReference>
<keyword evidence="10" id="KW-1185">Reference proteome</keyword>
<dbReference type="PRINTS" id="PR00926">
    <property type="entry name" value="MITOCARRIER"/>
</dbReference>
<dbReference type="Gene3D" id="1.50.40.10">
    <property type="entry name" value="Mitochondrial carrier domain"/>
    <property type="match status" value="1"/>
</dbReference>
<sequence length="312" mass="34217">MSSESKALPPGLEKRIAWDDLDKSKYYIVGPSIMVFVRAAVYPSNLVKTRLQVQSRSHPMYTGTFDAFRKIVRQEGFLGLYKGFGASLLNIVIGNLYITVYEVTNQFAMENITANPSTANFISGATASIINQTVIVPLDIVSQRMMLDGQGSSAAAVKSSSLLEIGRDIYRTQGIRGFYKGYMPSVMTYAPSSALWWGCYGAVWPSYYHAIPFEMDPLHKQILAQAVGGGTAGVITAIATNPMDVIRTRTQVYTQYGAMDTVRYLLRNEGARGLMSGAFARVLSMGPSGVLVVSAYELVKRLSRKTPQPVDD</sequence>
<dbReference type="PROSITE" id="PS50920">
    <property type="entry name" value="SOLCAR"/>
    <property type="match status" value="3"/>
</dbReference>
<protein>
    <submittedName>
        <fullName evidence="9">Aste57867_18497 protein</fullName>
    </submittedName>
</protein>
<evidence type="ECO:0000256" key="7">
    <source>
        <dbReference type="RuleBase" id="RU000488"/>
    </source>
</evidence>
<dbReference type="SUPFAM" id="SSF103506">
    <property type="entry name" value="Mitochondrial carrier"/>
    <property type="match status" value="1"/>
</dbReference>
<evidence type="ECO:0000313" key="10">
    <source>
        <dbReference type="Proteomes" id="UP000332933"/>
    </source>
</evidence>
<dbReference type="EMBL" id="CAADRA010006414">
    <property type="protein sequence ID" value="VFT95233.1"/>
    <property type="molecule type" value="Genomic_DNA"/>
</dbReference>
<feature type="repeat" description="Solcar" evidence="6">
    <location>
        <begin position="21"/>
        <end position="107"/>
    </location>
</feature>
<dbReference type="Pfam" id="PF00153">
    <property type="entry name" value="Mito_carr"/>
    <property type="match status" value="3"/>
</dbReference>
<dbReference type="OrthoDB" id="250329at2759"/>
<feature type="repeat" description="Solcar" evidence="6">
    <location>
        <begin position="115"/>
        <end position="206"/>
    </location>
</feature>
<accession>A0A485LB42</accession>
<dbReference type="AlphaFoldDB" id="A0A485LB42"/>
<keyword evidence="3 6" id="KW-0812">Transmembrane</keyword>
<name>A0A485LB42_9STRA</name>
<evidence type="ECO:0000313" key="9">
    <source>
        <dbReference type="EMBL" id="VFT95233.1"/>
    </source>
</evidence>
<keyword evidence="4" id="KW-0677">Repeat</keyword>
<evidence type="ECO:0000256" key="1">
    <source>
        <dbReference type="ARBA" id="ARBA00004141"/>
    </source>
</evidence>
<evidence type="ECO:0000313" key="8">
    <source>
        <dbReference type="EMBL" id="KAF0690103.1"/>
    </source>
</evidence>
<dbReference type="PANTHER" id="PTHR46314:SF2">
    <property type="entry name" value="SOLUTE CARRIER FAMILY 25 MEMBER 44"/>
    <property type="match status" value="1"/>
</dbReference>
<reference evidence="9 10" key="1">
    <citation type="submission" date="2019-03" db="EMBL/GenBank/DDBJ databases">
        <authorList>
            <person name="Gaulin E."/>
            <person name="Dumas B."/>
        </authorList>
    </citation>
    <scope>NUCLEOTIDE SEQUENCE [LARGE SCALE GENOMIC DNA]</scope>
    <source>
        <strain evidence="9">CBS 568.67</strain>
    </source>
</reference>
<dbReference type="Proteomes" id="UP000332933">
    <property type="component" value="Unassembled WGS sequence"/>
</dbReference>
<dbReference type="InterPro" id="IPR018108">
    <property type="entry name" value="MCP_transmembrane"/>
</dbReference>
<reference evidence="8" key="2">
    <citation type="submission" date="2019-06" db="EMBL/GenBank/DDBJ databases">
        <title>Genomics analysis of Aphanomyces spp. identifies a new class of oomycete effector associated with host adaptation.</title>
        <authorList>
            <person name="Gaulin E."/>
        </authorList>
    </citation>
    <scope>NUCLEOTIDE SEQUENCE</scope>
    <source>
        <strain evidence="8">CBS 578.67</strain>
    </source>
</reference>
<evidence type="ECO:0000256" key="5">
    <source>
        <dbReference type="ARBA" id="ARBA00023136"/>
    </source>
</evidence>
<dbReference type="PANTHER" id="PTHR46314">
    <property type="entry name" value="SOLUTE CARRIER FAMILY 25 MEMBER 44"/>
    <property type="match status" value="1"/>
</dbReference>
<evidence type="ECO:0000256" key="4">
    <source>
        <dbReference type="ARBA" id="ARBA00022737"/>
    </source>
</evidence>
<organism evidence="9 10">
    <name type="scientific">Aphanomyces stellatus</name>
    <dbReference type="NCBI Taxonomy" id="120398"/>
    <lineage>
        <taxon>Eukaryota</taxon>
        <taxon>Sar</taxon>
        <taxon>Stramenopiles</taxon>
        <taxon>Oomycota</taxon>
        <taxon>Saprolegniomycetes</taxon>
        <taxon>Saprolegniales</taxon>
        <taxon>Verrucalvaceae</taxon>
        <taxon>Aphanomyces</taxon>
    </lineage>
</organism>
<dbReference type="GO" id="GO:0016020">
    <property type="term" value="C:membrane"/>
    <property type="evidence" value="ECO:0007669"/>
    <property type="project" value="UniProtKB-SubCell"/>
</dbReference>
<gene>
    <name evidence="9" type="primary">Aste57867_18497</name>
    <name evidence="8" type="ORF">As57867_018435</name>
    <name evidence="9" type="ORF">ASTE57867_18497</name>
</gene>
<comment type="similarity">
    <text evidence="7">Belongs to the mitochondrial carrier (TC 2.A.29) family.</text>
</comment>
<keyword evidence="5 6" id="KW-0472">Membrane</keyword>
<comment type="subcellular location">
    <subcellularLocation>
        <location evidence="1">Membrane</location>
        <topology evidence="1">Multi-pass membrane protein</topology>
    </subcellularLocation>
</comment>
<dbReference type="GO" id="GO:0009083">
    <property type="term" value="P:branched-chain amino acid catabolic process"/>
    <property type="evidence" value="ECO:0007669"/>
    <property type="project" value="InterPro"/>
</dbReference>
<proteinExistence type="inferred from homology"/>
<dbReference type="InterPro" id="IPR002067">
    <property type="entry name" value="MCP"/>
</dbReference>
<dbReference type="GO" id="GO:0005739">
    <property type="term" value="C:mitochondrion"/>
    <property type="evidence" value="ECO:0007669"/>
    <property type="project" value="InterPro"/>
</dbReference>
<keyword evidence="2 7" id="KW-0813">Transport</keyword>
<dbReference type="InterPro" id="IPR042164">
    <property type="entry name" value="SLC25A44"/>
</dbReference>